<reference evidence="1 2" key="1">
    <citation type="submission" date="2014-12" db="EMBL/GenBank/DDBJ databases">
        <title>Genome sequencing of Photobacterium gaetbulicola AD005a.</title>
        <authorList>
            <person name="Adrian T.G.S."/>
            <person name="Chan K.G."/>
        </authorList>
    </citation>
    <scope>NUCLEOTIDE SEQUENCE [LARGE SCALE GENOMIC DNA]</scope>
    <source>
        <strain evidence="1 2">AD005a</strain>
    </source>
</reference>
<name>A0A0B9FYM2_9GAMM</name>
<accession>A0A0B9FYM2</accession>
<dbReference type="InterPro" id="IPR011004">
    <property type="entry name" value="Trimer_LpxA-like_sf"/>
</dbReference>
<sequence>MLSFVFCLPWTLYFNFKYLPREQALKLPIVLFKPSLLKTKGTVKITSKKIYFGMIQLGVKHVSIYPNNGFIFENKGGEIEFKGRCVIGSNSSISIGDKGKLIIGDDFLATSTLKIVCYHYVKICERVRFGWDCLVMDTGFHPLKSQLTGEFIGKAYGPIKLGKNNWFANGTLVLKNTETADFCIFGARSILSKKFDVEPYSLLVGSPPKVVKTGIYRDMDDCTEVYEAYEG</sequence>
<protein>
    <recommendedName>
        <fullName evidence="3">Transferase</fullName>
    </recommendedName>
</protein>
<comment type="caution">
    <text evidence="1">The sequence shown here is derived from an EMBL/GenBank/DDBJ whole genome shotgun (WGS) entry which is preliminary data.</text>
</comment>
<dbReference type="EMBL" id="JWLZ01000198">
    <property type="protein sequence ID" value="KHT61658.1"/>
    <property type="molecule type" value="Genomic_DNA"/>
</dbReference>
<dbReference type="Gene3D" id="2.160.10.10">
    <property type="entry name" value="Hexapeptide repeat proteins"/>
    <property type="match status" value="1"/>
</dbReference>
<proteinExistence type="predicted"/>
<dbReference type="AlphaFoldDB" id="A0A0B9FYM2"/>
<organism evidence="1 2">
    <name type="scientific">Photobacterium gaetbulicola</name>
    <dbReference type="NCBI Taxonomy" id="1295392"/>
    <lineage>
        <taxon>Bacteria</taxon>
        <taxon>Pseudomonadati</taxon>
        <taxon>Pseudomonadota</taxon>
        <taxon>Gammaproteobacteria</taxon>
        <taxon>Vibrionales</taxon>
        <taxon>Vibrionaceae</taxon>
        <taxon>Photobacterium</taxon>
    </lineage>
</organism>
<dbReference type="SUPFAM" id="SSF51161">
    <property type="entry name" value="Trimeric LpxA-like enzymes"/>
    <property type="match status" value="1"/>
</dbReference>
<gene>
    <name evidence="1" type="ORF">RJ45_21915</name>
</gene>
<evidence type="ECO:0000313" key="1">
    <source>
        <dbReference type="EMBL" id="KHT61658.1"/>
    </source>
</evidence>
<dbReference type="Proteomes" id="UP000031278">
    <property type="component" value="Unassembled WGS sequence"/>
</dbReference>
<evidence type="ECO:0008006" key="3">
    <source>
        <dbReference type="Google" id="ProtNLM"/>
    </source>
</evidence>
<evidence type="ECO:0000313" key="2">
    <source>
        <dbReference type="Proteomes" id="UP000031278"/>
    </source>
</evidence>